<dbReference type="InterPro" id="IPR000515">
    <property type="entry name" value="MetI-like"/>
</dbReference>
<dbReference type="Gene3D" id="1.10.3720.10">
    <property type="entry name" value="MetI-like"/>
    <property type="match status" value="1"/>
</dbReference>
<protein>
    <submittedName>
        <fullName evidence="9">Carbohydrate ABC transporter permease</fullName>
    </submittedName>
</protein>
<dbReference type="OrthoDB" id="157184at2"/>
<dbReference type="GO" id="GO:0055085">
    <property type="term" value="P:transmembrane transport"/>
    <property type="evidence" value="ECO:0007669"/>
    <property type="project" value="InterPro"/>
</dbReference>
<gene>
    <name evidence="9" type="ORF">FE782_16260</name>
</gene>
<evidence type="ECO:0000313" key="9">
    <source>
        <dbReference type="EMBL" id="TLS51281.1"/>
    </source>
</evidence>
<dbReference type="PANTHER" id="PTHR43744">
    <property type="entry name" value="ABC TRANSPORTER PERMEASE PROTEIN MG189-RELATED-RELATED"/>
    <property type="match status" value="1"/>
</dbReference>
<sequence>MQQTKTNPGQVAINLMFAVVSLLMILPLVLVVSISVSEEKSLLTNGYRFIPESLDFTAYKLILQTPGVLLNAYGVTILVTIAGTILSLLMTAMIGYAISRRDYRYGRITTFYIFFTMLFSGGLVPSYILITQYLHLKDTIWALIIPYLLSPFNIMLMKGFLQKIPGEIIESCKMDGAGELRIFFRIILPLSTPALATLGLFISFMYWNDWWLGLLYIDNQNLVPLQLMLYRMMNTIDFLSSNLRRLNVMIDLASFPSLSSRMAMAVLAAGPMMFVFPFFQRYFVSGLTVGSLKG</sequence>
<comment type="subcellular location">
    <subcellularLocation>
        <location evidence="1 7">Cell membrane</location>
        <topology evidence="1 7">Multi-pass membrane protein</topology>
    </subcellularLocation>
</comment>
<feature type="transmembrane region" description="Helical" evidence="7">
    <location>
        <begin position="12"/>
        <end position="36"/>
    </location>
</feature>
<reference evidence="9 10" key="1">
    <citation type="submission" date="2019-05" db="EMBL/GenBank/DDBJ databases">
        <authorList>
            <person name="Narsing Rao M.P."/>
            <person name="Li W.J."/>
        </authorList>
    </citation>
    <scope>NUCLEOTIDE SEQUENCE [LARGE SCALE GENOMIC DNA]</scope>
    <source>
        <strain evidence="9 10">SYSU_K30003</strain>
    </source>
</reference>
<evidence type="ECO:0000256" key="5">
    <source>
        <dbReference type="ARBA" id="ARBA00022989"/>
    </source>
</evidence>
<feature type="domain" description="ABC transmembrane type-1" evidence="8">
    <location>
        <begin position="73"/>
        <end position="279"/>
    </location>
</feature>
<dbReference type="CDD" id="cd06261">
    <property type="entry name" value="TM_PBP2"/>
    <property type="match status" value="1"/>
</dbReference>
<keyword evidence="6 7" id="KW-0472">Membrane</keyword>
<name>A0A5R9G679_9BACL</name>
<comment type="caution">
    <text evidence="9">The sequence shown here is derived from an EMBL/GenBank/DDBJ whole genome shotgun (WGS) entry which is preliminary data.</text>
</comment>
<evidence type="ECO:0000256" key="6">
    <source>
        <dbReference type="ARBA" id="ARBA00023136"/>
    </source>
</evidence>
<dbReference type="SUPFAM" id="SSF161098">
    <property type="entry name" value="MetI-like"/>
    <property type="match status" value="1"/>
</dbReference>
<keyword evidence="2 7" id="KW-0813">Transport</keyword>
<feature type="transmembrane region" description="Helical" evidence="7">
    <location>
        <begin position="72"/>
        <end position="98"/>
    </location>
</feature>
<dbReference type="Proteomes" id="UP000309676">
    <property type="component" value="Unassembled WGS sequence"/>
</dbReference>
<evidence type="ECO:0000256" key="1">
    <source>
        <dbReference type="ARBA" id="ARBA00004651"/>
    </source>
</evidence>
<feature type="transmembrane region" description="Helical" evidence="7">
    <location>
        <begin position="140"/>
        <end position="161"/>
    </location>
</feature>
<evidence type="ECO:0000259" key="8">
    <source>
        <dbReference type="PROSITE" id="PS50928"/>
    </source>
</evidence>
<accession>A0A5R9G679</accession>
<dbReference type="InterPro" id="IPR035906">
    <property type="entry name" value="MetI-like_sf"/>
</dbReference>
<organism evidence="9 10">
    <name type="scientific">Paenibacillus antri</name>
    <dbReference type="NCBI Taxonomy" id="2582848"/>
    <lineage>
        <taxon>Bacteria</taxon>
        <taxon>Bacillati</taxon>
        <taxon>Bacillota</taxon>
        <taxon>Bacilli</taxon>
        <taxon>Bacillales</taxon>
        <taxon>Paenibacillaceae</taxon>
        <taxon>Paenibacillus</taxon>
    </lineage>
</organism>
<evidence type="ECO:0000256" key="3">
    <source>
        <dbReference type="ARBA" id="ARBA00022475"/>
    </source>
</evidence>
<evidence type="ECO:0000256" key="2">
    <source>
        <dbReference type="ARBA" id="ARBA00022448"/>
    </source>
</evidence>
<dbReference type="GO" id="GO:0005886">
    <property type="term" value="C:plasma membrane"/>
    <property type="evidence" value="ECO:0007669"/>
    <property type="project" value="UniProtKB-SubCell"/>
</dbReference>
<proteinExistence type="inferred from homology"/>
<dbReference type="AlphaFoldDB" id="A0A5R9G679"/>
<evidence type="ECO:0000256" key="7">
    <source>
        <dbReference type="RuleBase" id="RU363032"/>
    </source>
</evidence>
<dbReference type="Pfam" id="PF00528">
    <property type="entry name" value="BPD_transp_1"/>
    <property type="match status" value="1"/>
</dbReference>
<dbReference type="EMBL" id="VCIW01000010">
    <property type="protein sequence ID" value="TLS51281.1"/>
    <property type="molecule type" value="Genomic_DNA"/>
</dbReference>
<keyword evidence="3" id="KW-1003">Cell membrane</keyword>
<comment type="similarity">
    <text evidence="7">Belongs to the binding-protein-dependent transport system permease family.</text>
</comment>
<dbReference type="PANTHER" id="PTHR43744:SF9">
    <property type="entry name" value="POLYGALACTURONAN_RHAMNOGALACTURONAN TRANSPORT SYSTEM PERMEASE PROTEIN YTCP"/>
    <property type="match status" value="1"/>
</dbReference>
<feature type="transmembrane region" description="Helical" evidence="7">
    <location>
        <begin position="182"/>
        <end position="207"/>
    </location>
</feature>
<keyword evidence="4 7" id="KW-0812">Transmembrane</keyword>
<dbReference type="PROSITE" id="PS50928">
    <property type="entry name" value="ABC_TM1"/>
    <property type="match status" value="1"/>
</dbReference>
<evidence type="ECO:0000313" key="10">
    <source>
        <dbReference type="Proteomes" id="UP000309676"/>
    </source>
</evidence>
<feature type="transmembrane region" description="Helical" evidence="7">
    <location>
        <begin position="264"/>
        <end position="284"/>
    </location>
</feature>
<keyword evidence="5 7" id="KW-1133">Transmembrane helix</keyword>
<keyword evidence="10" id="KW-1185">Reference proteome</keyword>
<feature type="transmembrane region" description="Helical" evidence="7">
    <location>
        <begin position="110"/>
        <end position="134"/>
    </location>
</feature>
<evidence type="ECO:0000256" key="4">
    <source>
        <dbReference type="ARBA" id="ARBA00022692"/>
    </source>
</evidence>
<dbReference type="RefSeq" id="WP_138195275.1">
    <property type="nucleotide sequence ID" value="NZ_VCIW01000010.1"/>
</dbReference>